<dbReference type="InterPro" id="IPR025369">
    <property type="entry name" value="DUF4274"/>
</dbReference>
<dbReference type="AlphaFoldDB" id="A0A846M8G8"/>
<feature type="domain" description="DUF4274" evidence="1">
    <location>
        <begin position="27"/>
        <end position="100"/>
    </location>
</feature>
<dbReference type="Pfam" id="PF14096">
    <property type="entry name" value="DUF4274"/>
    <property type="match status" value="1"/>
</dbReference>
<proteinExistence type="predicted"/>
<evidence type="ECO:0000313" key="3">
    <source>
        <dbReference type="Proteomes" id="UP000576821"/>
    </source>
</evidence>
<sequence>MMGYTYFSERQRASFDAWFASASDDDRAECVIAWNYGLGGGIETLQSIVERPDCDLTTALTIFWSSDAILYLAKYPNEQAAKAAGEGDLYKLLASIIHRYRESGFAHSGLKLDMSDIGGRVSITEKLADHDDLAAPPTMASSILGRPPVRTTEFDMYGVPMFIAQLDDPDWGDYVKRTLGSLQIDLF</sequence>
<keyword evidence="3" id="KW-1185">Reference proteome</keyword>
<evidence type="ECO:0000259" key="1">
    <source>
        <dbReference type="Pfam" id="PF14096"/>
    </source>
</evidence>
<evidence type="ECO:0000313" key="2">
    <source>
        <dbReference type="EMBL" id="NIJ18162.1"/>
    </source>
</evidence>
<comment type="caution">
    <text evidence="2">The sequence shown here is derived from an EMBL/GenBank/DDBJ whole genome shotgun (WGS) entry which is preliminary data.</text>
</comment>
<name>A0A846M8G8_9SPHN</name>
<dbReference type="Proteomes" id="UP000576821">
    <property type="component" value="Unassembled WGS sequence"/>
</dbReference>
<accession>A0A846M8G8</accession>
<organism evidence="2 3">
    <name type="scientific">Sphingobium vermicomposti</name>
    <dbReference type="NCBI Taxonomy" id="529005"/>
    <lineage>
        <taxon>Bacteria</taxon>
        <taxon>Pseudomonadati</taxon>
        <taxon>Pseudomonadota</taxon>
        <taxon>Alphaproteobacteria</taxon>
        <taxon>Sphingomonadales</taxon>
        <taxon>Sphingomonadaceae</taxon>
        <taxon>Sphingobium</taxon>
    </lineage>
</organism>
<protein>
    <recommendedName>
        <fullName evidence="1">DUF4274 domain-containing protein</fullName>
    </recommendedName>
</protein>
<reference evidence="2 3" key="1">
    <citation type="submission" date="2020-03" db="EMBL/GenBank/DDBJ databases">
        <title>Genomic Encyclopedia of Type Strains, Phase IV (KMG-IV): sequencing the most valuable type-strain genomes for metagenomic binning, comparative biology and taxonomic classification.</title>
        <authorList>
            <person name="Goeker M."/>
        </authorList>
    </citation>
    <scope>NUCLEOTIDE SEQUENCE [LARGE SCALE GENOMIC DNA]</scope>
    <source>
        <strain evidence="2 3">DSM 21299</strain>
    </source>
</reference>
<dbReference type="RefSeq" id="WP_167305034.1">
    <property type="nucleotide sequence ID" value="NZ_JAASQR010000004.1"/>
</dbReference>
<gene>
    <name evidence="2" type="ORF">FHS54_003162</name>
</gene>
<dbReference type="EMBL" id="JAASQR010000004">
    <property type="protein sequence ID" value="NIJ18162.1"/>
    <property type="molecule type" value="Genomic_DNA"/>
</dbReference>